<feature type="region of interest" description="Disordered" evidence="1">
    <location>
        <begin position="211"/>
        <end position="235"/>
    </location>
</feature>
<reference evidence="3" key="1">
    <citation type="submission" date="2013-03" db="EMBL/GenBank/DDBJ databases">
        <title>The Genome Sequence of Anopheles christyi ACHKN1017.</title>
        <authorList>
            <consortium name="The Broad Institute Genomics Platform"/>
            <person name="Neafsey D.E."/>
            <person name="Besansky N."/>
            <person name="Walker B."/>
            <person name="Young S.K."/>
            <person name="Zeng Q."/>
            <person name="Gargeya S."/>
            <person name="Fitzgerald M."/>
            <person name="Haas B."/>
            <person name="Abouelleil A."/>
            <person name="Allen A.W."/>
            <person name="Alvarado L."/>
            <person name="Arachchi H.M."/>
            <person name="Berlin A.M."/>
            <person name="Chapman S.B."/>
            <person name="Gainer-Dewar J."/>
            <person name="Goldberg J."/>
            <person name="Griggs A."/>
            <person name="Gujja S."/>
            <person name="Hansen M."/>
            <person name="Howarth C."/>
            <person name="Imamovic A."/>
            <person name="Ireland A."/>
            <person name="Larimer J."/>
            <person name="McCowan C."/>
            <person name="Murphy C."/>
            <person name="Pearson M."/>
            <person name="Poon T.W."/>
            <person name="Priest M."/>
            <person name="Roberts A."/>
            <person name="Saif S."/>
            <person name="Shea T."/>
            <person name="Sisk P."/>
            <person name="Sykes S."/>
            <person name="Wortman J."/>
            <person name="Nusbaum C."/>
            <person name="Birren B."/>
        </authorList>
    </citation>
    <scope>NUCLEOTIDE SEQUENCE [LARGE SCALE GENOMIC DNA]</scope>
    <source>
        <strain evidence="3">ACHKN1017</strain>
    </source>
</reference>
<proteinExistence type="predicted"/>
<sequence>MFKKVMEDFKDPTGELSSILHWTPESFTINCRTFLNNIPGRKYYSLAAISAVLGTNVFNPLRGKNFISFEWNTNPSELTFQASFADDTDRSIQASIELSDIHCVKIIEDLNAPRVECSYEKIVIIGDSTETYDLKINASNNKELYELASFLKARIPSEKIVYKPLPPVVDDSEIILRHEKLYDTMEITHNGLQQHNDNCVIGDDIKDNESPAKELASIENGNEDESNFSNPDFPPLSTTKWPFKFIDLSDNRKKTDPYDLLHMREEEREQKRKQKKNNATGMGNGHGKKNEKVGNGTNAKNKKRPTYMESSTPTKRSRAAMIKTVPNDLDGISSIYNISDDEQSDNNDSDFVPYVMLSGAGNRNGRNKKQIKTQTQTFSTARRIGGRTRDMNVKQPAAKKALH</sequence>
<reference evidence="2" key="2">
    <citation type="submission" date="2020-05" db="UniProtKB">
        <authorList>
            <consortium name="EnsemblMetazoa"/>
        </authorList>
    </citation>
    <scope>IDENTIFICATION</scope>
    <source>
        <strain evidence="2">ACHKN1017</strain>
    </source>
</reference>
<keyword evidence="3" id="KW-1185">Reference proteome</keyword>
<dbReference type="Proteomes" id="UP000075881">
    <property type="component" value="Unassembled WGS sequence"/>
</dbReference>
<feature type="region of interest" description="Disordered" evidence="1">
    <location>
        <begin position="359"/>
        <end position="403"/>
    </location>
</feature>
<evidence type="ECO:0000313" key="2">
    <source>
        <dbReference type="EnsemblMetazoa" id="ACHR005405-PA"/>
    </source>
</evidence>
<accession>A0A182K3S0</accession>
<feature type="compositionally biased region" description="Basic and acidic residues" evidence="1">
    <location>
        <begin position="257"/>
        <end position="270"/>
    </location>
</feature>
<evidence type="ECO:0000313" key="3">
    <source>
        <dbReference type="Proteomes" id="UP000075881"/>
    </source>
</evidence>
<protein>
    <submittedName>
        <fullName evidence="2">Uncharacterized protein</fullName>
    </submittedName>
</protein>
<name>A0A182K3S0_9DIPT</name>
<evidence type="ECO:0000256" key="1">
    <source>
        <dbReference type="SAM" id="MobiDB-lite"/>
    </source>
</evidence>
<dbReference type="VEuPathDB" id="VectorBase:ACHR005405"/>
<feature type="region of interest" description="Disordered" evidence="1">
    <location>
        <begin position="257"/>
        <end position="317"/>
    </location>
</feature>
<dbReference type="AlphaFoldDB" id="A0A182K3S0"/>
<organism evidence="2 3">
    <name type="scientific">Anopheles christyi</name>
    <dbReference type="NCBI Taxonomy" id="43041"/>
    <lineage>
        <taxon>Eukaryota</taxon>
        <taxon>Metazoa</taxon>
        <taxon>Ecdysozoa</taxon>
        <taxon>Arthropoda</taxon>
        <taxon>Hexapoda</taxon>
        <taxon>Insecta</taxon>
        <taxon>Pterygota</taxon>
        <taxon>Neoptera</taxon>
        <taxon>Endopterygota</taxon>
        <taxon>Diptera</taxon>
        <taxon>Nematocera</taxon>
        <taxon>Culicoidea</taxon>
        <taxon>Culicidae</taxon>
        <taxon>Anophelinae</taxon>
        <taxon>Anopheles</taxon>
    </lineage>
</organism>
<dbReference type="EnsemblMetazoa" id="ACHR005405-RA">
    <property type="protein sequence ID" value="ACHR005405-PA"/>
    <property type="gene ID" value="ACHR005405"/>
</dbReference>